<dbReference type="InterPro" id="IPR021516">
    <property type="entry name" value="DUF3179"/>
</dbReference>
<evidence type="ECO:0000313" key="2">
    <source>
        <dbReference type="Proteomes" id="UP001596460"/>
    </source>
</evidence>
<dbReference type="Proteomes" id="UP001596460">
    <property type="component" value="Unassembled WGS sequence"/>
</dbReference>
<dbReference type="RefSeq" id="WP_390247156.1">
    <property type="nucleotide sequence ID" value="NZ_JBHTAB010000013.1"/>
</dbReference>
<keyword evidence="2" id="KW-1185">Reference proteome</keyword>
<dbReference type="AlphaFoldDB" id="A0ABD5XNP2"/>
<comment type="caution">
    <text evidence="1">The sequence shown here is derived from an EMBL/GenBank/DDBJ whole genome shotgun (WGS) entry which is preliminary data.</text>
</comment>
<organism evidence="1 2">
    <name type="scientific">Haloferax chudinovii</name>
    <dbReference type="NCBI Taxonomy" id="1109010"/>
    <lineage>
        <taxon>Archaea</taxon>
        <taxon>Methanobacteriati</taxon>
        <taxon>Methanobacteriota</taxon>
        <taxon>Stenosarchaea group</taxon>
        <taxon>Halobacteria</taxon>
        <taxon>Halobacteriales</taxon>
        <taxon>Haloferacaceae</taxon>
        <taxon>Haloferax</taxon>
    </lineage>
</organism>
<reference evidence="1 2" key="1">
    <citation type="journal article" date="2019" name="Int. J. Syst. Evol. Microbiol.">
        <title>The Global Catalogue of Microorganisms (GCM) 10K type strain sequencing project: providing services to taxonomists for standard genome sequencing and annotation.</title>
        <authorList>
            <consortium name="The Broad Institute Genomics Platform"/>
            <consortium name="The Broad Institute Genome Sequencing Center for Infectious Disease"/>
            <person name="Wu L."/>
            <person name="Ma J."/>
        </authorList>
    </citation>
    <scope>NUCLEOTIDE SEQUENCE [LARGE SCALE GENOMIC DNA]</scope>
    <source>
        <strain evidence="1 2">DSM 26526</strain>
    </source>
</reference>
<protein>
    <submittedName>
        <fullName evidence="1">DUF3179 domain-containing protein</fullName>
    </submittedName>
</protein>
<sequence>MNVRQVIPRDAIPSIDDPEFDTDYAGDGTDEVVVVEGEPTKAYPVRILNYHEVVNDDVDDIPLAVTWCPLCGSAVVYDRRVDDRTLTFGVSGKLADDDLVMYDRETDSEWKQSLGHCISGELEGESLSVVPASLTTYAEFEDAYSDGTVLQPTVAKSEAASKTDEPADIDYGTNPYQSYFETDGFGLGAHRGTGQQREWTRTDLDPKTVVLGIEGGNDAVGFPLPRIEEAGGLVVTTVGDREVVVVSTHDGLHAFENPPFDLDVTDDGRLVGDGTHWSAVSGQSDDGRSLTRGPSRRLFAFAWQDDHGGESFYK</sequence>
<evidence type="ECO:0000313" key="1">
    <source>
        <dbReference type="EMBL" id="MFC7131211.1"/>
    </source>
</evidence>
<dbReference type="EMBL" id="JBHTAB010000013">
    <property type="protein sequence ID" value="MFC7131211.1"/>
    <property type="molecule type" value="Genomic_DNA"/>
</dbReference>
<name>A0ABD5XNP2_9EURY</name>
<gene>
    <name evidence="1" type="ORF">ACFQI8_17725</name>
</gene>
<accession>A0ABD5XNP2</accession>
<proteinExistence type="predicted"/>
<dbReference type="Pfam" id="PF11376">
    <property type="entry name" value="DUF3179"/>
    <property type="match status" value="1"/>
</dbReference>